<feature type="chain" id="PRO_5035292766" description="DUF3352 domain-containing protein" evidence="1">
    <location>
        <begin position="28"/>
        <end position="374"/>
    </location>
</feature>
<organism evidence="2 3">
    <name type="scientific">Cerasicoccus arenae</name>
    <dbReference type="NCBI Taxonomy" id="424488"/>
    <lineage>
        <taxon>Bacteria</taxon>
        <taxon>Pseudomonadati</taxon>
        <taxon>Verrucomicrobiota</taxon>
        <taxon>Opitutia</taxon>
        <taxon>Puniceicoccales</taxon>
        <taxon>Cerasicoccaceae</taxon>
        <taxon>Cerasicoccus</taxon>
    </lineage>
</organism>
<dbReference type="EMBL" id="BMXG01000001">
    <property type="protein sequence ID" value="GHB91237.1"/>
    <property type="molecule type" value="Genomic_DNA"/>
</dbReference>
<evidence type="ECO:0000313" key="3">
    <source>
        <dbReference type="Proteomes" id="UP000642829"/>
    </source>
</evidence>
<reference evidence="2" key="1">
    <citation type="journal article" date="2014" name="Int. J. Syst. Evol. Microbiol.">
        <title>Complete genome sequence of Corynebacterium casei LMG S-19264T (=DSM 44701T), isolated from a smear-ripened cheese.</title>
        <authorList>
            <consortium name="US DOE Joint Genome Institute (JGI-PGF)"/>
            <person name="Walter F."/>
            <person name="Albersmeier A."/>
            <person name="Kalinowski J."/>
            <person name="Ruckert C."/>
        </authorList>
    </citation>
    <scope>NUCLEOTIDE SEQUENCE</scope>
    <source>
        <strain evidence="2">KCTC 12870</strain>
    </source>
</reference>
<keyword evidence="3" id="KW-1185">Reference proteome</keyword>
<sequence length="374" mass="40707">MLWFAAMRNRFFSSIFAVTMLFSAARADVAESYYAGVNPDAEMVFIADLESLLASPLVMAVQQMMQQFSPSENPKALAMGLTEFTGATTDDLGRFVVSTSDVALLQQMNGAEEMSKEQINQSGMIMAFQLNKGISKEQFQAWVESITAPDEMAKTEKKAVGNGVVYQSPDANGMTVGFLPSTGQTMIFVGGDVAVTKALTDEKGTLPKSIAVAQSLVPSMPNIALLASPSEAWKADLIKQAEENMEDEGEAAYIKDAEQFTFGLNISDGIKILSGMKFQSADTAKSAYTNLNETVTELKAMPMEQGPMMMLMPFITRLQVAENGDTISLDTEMSAVESQQMLMMLPMLMMQQMQGGMEMEVEEEEVIVPDNSGM</sequence>
<name>A0A8J3GBJ3_9BACT</name>
<accession>A0A8J3GBJ3</accession>
<comment type="caution">
    <text evidence="2">The sequence shown here is derived from an EMBL/GenBank/DDBJ whole genome shotgun (WGS) entry which is preliminary data.</text>
</comment>
<evidence type="ECO:0008006" key="4">
    <source>
        <dbReference type="Google" id="ProtNLM"/>
    </source>
</evidence>
<gene>
    <name evidence="2" type="ORF">GCM10007047_02840</name>
</gene>
<dbReference type="Proteomes" id="UP000642829">
    <property type="component" value="Unassembled WGS sequence"/>
</dbReference>
<proteinExistence type="predicted"/>
<dbReference type="AlphaFoldDB" id="A0A8J3GBJ3"/>
<evidence type="ECO:0000256" key="1">
    <source>
        <dbReference type="SAM" id="SignalP"/>
    </source>
</evidence>
<dbReference type="RefSeq" id="WP_200163228.1">
    <property type="nucleotide sequence ID" value="NZ_JAENIH010000008.1"/>
</dbReference>
<protein>
    <recommendedName>
        <fullName evidence="4">DUF3352 domain-containing protein</fullName>
    </recommendedName>
</protein>
<keyword evidence="1" id="KW-0732">Signal</keyword>
<reference evidence="2" key="2">
    <citation type="submission" date="2020-09" db="EMBL/GenBank/DDBJ databases">
        <authorList>
            <person name="Sun Q."/>
            <person name="Kim S."/>
        </authorList>
    </citation>
    <scope>NUCLEOTIDE SEQUENCE</scope>
    <source>
        <strain evidence="2">KCTC 12870</strain>
    </source>
</reference>
<evidence type="ECO:0000313" key="2">
    <source>
        <dbReference type="EMBL" id="GHB91237.1"/>
    </source>
</evidence>
<feature type="signal peptide" evidence="1">
    <location>
        <begin position="1"/>
        <end position="27"/>
    </location>
</feature>